<accession>A0AA41VSY9</accession>
<keyword evidence="6 9" id="KW-1133">Transmembrane helix</keyword>
<evidence type="ECO:0000256" key="5">
    <source>
        <dbReference type="ARBA" id="ARBA00022692"/>
    </source>
</evidence>
<evidence type="ECO:0000256" key="2">
    <source>
        <dbReference type="ARBA" id="ARBA00005179"/>
    </source>
</evidence>
<keyword evidence="7 9" id="KW-0472">Membrane</keyword>
<feature type="transmembrane region" description="Helical" evidence="9">
    <location>
        <begin position="31"/>
        <end position="50"/>
    </location>
</feature>
<keyword evidence="12" id="KW-1185">Reference proteome</keyword>
<organism evidence="11 12">
    <name type="scientific">Papaver nudicaule</name>
    <name type="common">Iceland poppy</name>
    <dbReference type="NCBI Taxonomy" id="74823"/>
    <lineage>
        <taxon>Eukaryota</taxon>
        <taxon>Viridiplantae</taxon>
        <taxon>Streptophyta</taxon>
        <taxon>Embryophyta</taxon>
        <taxon>Tracheophyta</taxon>
        <taxon>Spermatophyta</taxon>
        <taxon>Magnoliopsida</taxon>
        <taxon>Ranunculales</taxon>
        <taxon>Papaveraceae</taxon>
        <taxon>Papaveroideae</taxon>
        <taxon>Papaver</taxon>
    </lineage>
</organism>
<dbReference type="AlphaFoldDB" id="A0AA41VSY9"/>
<dbReference type="PANTHER" id="PTHR31595">
    <property type="entry name" value="LONG-CHAIN-ALCOHOL O-FATTY-ACYLTRANSFERASE 3-RELATED"/>
    <property type="match status" value="1"/>
</dbReference>
<dbReference type="PANTHER" id="PTHR31595:SF57">
    <property type="entry name" value="OS04G0481900 PROTEIN"/>
    <property type="match status" value="1"/>
</dbReference>
<comment type="similarity">
    <text evidence="3">Belongs to the wax synthase family.</text>
</comment>
<protein>
    <recommendedName>
        <fullName evidence="10">Wax synthase domain-containing protein</fullName>
    </recommendedName>
</protein>
<dbReference type="InterPro" id="IPR044851">
    <property type="entry name" value="Wax_synthase"/>
</dbReference>
<keyword evidence="5 9" id="KW-0812">Transmembrane</keyword>
<evidence type="ECO:0000256" key="4">
    <source>
        <dbReference type="ARBA" id="ARBA00022679"/>
    </source>
</evidence>
<sequence length="318" mass="36684">MDKFGHDDSSSDEFGRFVNACLTIFSSLTYWFPRLLTILPIIYIFTLIPLNLSSFHLTFVAGFFISWLTSFKLVLFSFDKGPLSSDPTLVSSSSPSPLTFPRFLGIACLPIKVKQSSVPSCTDRFHGLYYYVLEIFYAVLARLLLDIDADPPFGTSVYLSTSFHDFWGRRWNLMVSGILKSIVYEPVRHCFKRSWGVYIAIVVTFFVSGLMHELLIFYVFRKQPCWDVLAFFVLHGICMAVEIKVKRSLNGKWQLNQLFSVLLMDGFLLCSTYWLLFPFFTRFELPFMVIEEIANFTELSKNVLVNTKVILFECIPYA</sequence>
<gene>
    <name evidence="11" type="ORF">MKW94_022857</name>
</gene>
<evidence type="ECO:0000313" key="11">
    <source>
        <dbReference type="EMBL" id="MCL7046926.1"/>
    </source>
</evidence>
<feature type="transmembrane region" description="Helical" evidence="9">
    <location>
        <begin position="57"/>
        <end position="78"/>
    </location>
</feature>
<evidence type="ECO:0000256" key="7">
    <source>
        <dbReference type="ARBA" id="ARBA00023136"/>
    </source>
</evidence>
<proteinExistence type="inferred from homology"/>
<keyword evidence="4" id="KW-0808">Transferase</keyword>
<evidence type="ECO:0000256" key="3">
    <source>
        <dbReference type="ARBA" id="ARBA00007282"/>
    </source>
</evidence>
<reference evidence="11" key="1">
    <citation type="submission" date="2022-03" db="EMBL/GenBank/DDBJ databases">
        <title>A functionally conserved STORR gene fusion in Papaver species that diverged 16.8 million years ago.</title>
        <authorList>
            <person name="Catania T."/>
        </authorList>
    </citation>
    <scope>NUCLEOTIDE SEQUENCE</scope>
    <source>
        <strain evidence="11">S-191538</strain>
    </source>
</reference>
<evidence type="ECO:0000256" key="6">
    <source>
        <dbReference type="ARBA" id="ARBA00022989"/>
    </source>
</evidence>
<feature type="transmembrane region" description="Helical" evidence="9">
    <location>
        <begin position="195"/>
        <end position="220"/>
    </location>
</feature>
<comment type="subcellular location">
    <subcellularLocation>
        <location evidence="1">Membrane</location>
        <topology evidence="1">Multi-pass membrane protein</topology>
    </subcellularLocation>
</comment>
<dbReference type="EMBL" id="JAJJMA010287355">
    <property type="protein sequence ID" value="MCL7046926.1"/>
    <property type="molecule type" value="Genomic_DNA"/>
</dbReference>
<dbReference type="Proteomes" id="UP001177140">
    <property type="component" value="Unassembled WGS sequence"/>
</dbReference>
<dbReference type="InterPro" id="IPR032805">
    <property type="entry name" value="Wax_synthase_dom"/>
</dbReference>
<feature type="domain" description="Wax synthase" evidence="10">
    <location>
        <begin position="151"/>
        <end position="233"/>
    </location>
</feature>
<feature type="transmembrane region" description="Helical" evidence="9">
    <location>
        <begin position="255"/>
        <end position="276"/>
    </location>
</feature>
<feature type="transmembrane region" description="Helical" evidence="9">
    <location>
        <begin position="128"/>
        <end position="145"/>
    </location>
</feature>
<evidence type="ECO:0000259" key="10">
    <source>
        <dbReference type="Pfam" id="PF13813"/>
    </source>
</evidence>
<feature type="transmembrane region" description="Helical" evidence="9">
    <location>
        <begin position="226"/>
        <end position="243"/>
    </location>
</feature>
<dbReference type="GO" id="GO:0016020">
    <property type="term" value="C:membrane"/>
    <property type="evidence" value="ECO:0007669"/>
    <property type="project" value="UniProtKB-SubCell"/>
</dbReference>
<evidence type="ECO:0000256" key="1">
    <source>
        <dbReference type="ARBA" id="ARBA00004141"/>
    </source>
</evidence>
<keyword evidence="8" id="KW-0012">Acyltransferase</keyword>
<evidence type="ECO:0000256" key="8">
    <source>
        <dbReference type="ARBA" id="ARBA00023315"/>
    </source>
</evidence>
<comment type="caution">
    <text evidence="11">The sequence shown here is derived from an EMBL/GenBank/DDBJ whole genome shotgun (WGS) entry which is preliminary data.</text>
</comment>
<dbReference type="GO" id="GO:0006629">
    <property type="term" value="P:lipid metabolic process"/>
    <property type="evidence" value="ECO:0007669"/>
    <property type="project" value="InterPro"/>
</dbReference>
<name>A0AA41VSY9_PAPNU</name>
<evidence type="ECO:0000256" key="9">
    <source>
        <dbReference type="SAM" id="Phobius"/>
    </source>
</evidence>
<dbReference type="Pfam" id="PF13813">
    <property type="entry name" value="MBOAT_2"/>
    <property type="match status" value="1"/>
</dbReference>
<comment type="pathway">
    <text evidence="2">Secondary metabolite biosynthesis.</text>
</comment>
<evidence type="ECO:0000313" key="12">
    <source>
        <dbReference type="Proteomes" id="UP001177140"/>
    </source>
</evidence>
<dbReference type="GO" id="GO:0008374">
    <property type="term" value="F:O-acyltransferase activity"/>
    <property type="evidence" value="ECO:0007669"/>
    <property type="project" value="InterPro"/>
</dbReference>